<reference evidence="8" key="1">
    <citation type="submission" date="2014-05" db="EMBL/GenBank/DDBJ databases">
        <authorList>
            <person name="Chronopoulou M."/>
        </authorList>
    </citation>
    <scope>NUCLEOTIDE SEQUENCE</scope>
    <source>
        <tissue evidence="8">Whole organism</tissue>
    </source>
</reference>
<feature type="compositionally biased region" description="Basic and acidic residues" evidence="6">
    <location>
        <begin position="298"/>
        <end position="311"/>
    </location>
</feature>
<dbReference type="PANTHER" id="PTHR31872:SF4">
    <property type="entry name" value="TRANSMEMBRANE PROTEIN 179"/>
    <property type="match status" value="1"/>
</dbReference>
<feature type="region of interest" description="Disordered" evidence="6">
    <location>
        <begin position="252"/>
        <end position="311"/>
    </location>
</feature>
<evidence type="ECO:0000256" key="4">
    <source>
        <dbReference type="ARBA" id="ARBA00023136"/>
    </source>
</evidence>
<accession>A0A0K2UVT5</accession>
<evidence type="ECO:0000313" key="8">
    <source>
        <dbReference type="EMBL" id="CDW41811.1"/>
    </source>
</evidence>
<dbReference type="InterPro" id="IPR029673">
    <property type="entry name" value="TMEM179"/>
</dbReference>
<feature type="transmembrane region" description="Helical" evidence="7">
    <location>
        <begin position="70"/>
        <end position="89"/>
    </location>
</feature>
<protein>
    <submittedName>
        <fullName evidence="8">Uncharacterized protein</fullName>
    </submittedName>
</protein>
<dbReference type="Pfam" id="PF26158">
    <property type="entry name" value="Claudin_TMEM179-179B"/>
    <property type="match status" value="1"/>
</dbReference>
<dbReference type="OrthoDB" id="6423876at2759"/>
<feature type="transmembrane region" description="Helical" evidence="7">
    <location>
        <begin position="9"/>
        <end position="32"/>
    </location>
</feature>
<evidence type="ECO:0000256" key="7">
    <source>
        <dbReference type="SAM" id="Phobius"/>
    </source>
</evidence>
<organism evidence="8">
    <name type="scientific">Lepeophtheirus salmonis</name>
    <name type="common">Salmon louse</name>
    <name type="synonym">Caligus salmonis</name>
    <dbReference type="NCBI Taxonomy" id="72036"/>
    <lineage>
        <taxon>Eukaryota</taxon>
        <taxon>Metazoa</taxon>
        <taxon>Ecdysozoa</taxon>
        <taxon>Arthropoda</taxon>
        <taxon>Crustacea</taxon>
        <taxon>Multicrustacea</taxon>
        <taxon>Hexanauplia</taxon>
        <taxon>Copepoda</taxon>
        <taxon>Siphonostomatoida</taxon>
        <taxon>Caligidae</taxon>
        <taxon>Lepeophtheirus</taxon>
    </lineage>
</organism>
<feature type="transmembrane region" description="Helical" evidence="7">
    <location>
        <begin position="162"/>
        <end position="186"/>
    </location>
</feature>
<dbReference type="InterPro" id="IPR059010">
    <property type="entry name" value="TMEM179-179B"/>
</dbReference>
<proteinExistence type="inferred from homology"/>
<keyword evidence="4 7" id="KW-0472">Membrane</keyword>
<evidence type="ECO:0000256" key="1">
    <source>
        <dbReference type="ARBA" id="ARBA00004141"/>
    </source>
</evidence>
<keyword evidence="3 7" id="KW-1133">Transmembrane helix</keyword>
<comment type="similarity">
    <text evidence="5">Belongs to the TMEM179 family.</text>
</comment>
<dbReference type="AlphaFoldDB" id="A0A0K2UVT5"/>
<evidence type="ECO:0000256" key="2">
    <source>
        <dbReference type="ARBA" id="ARBA00022692"/>
    </source>
</evidence>
<dbReference type="EMBL" id="HACA01024450">
    <property type="protein sequence ID" value="CDW41811.1"/>
    <property type="molecule type" value="Transcribed_RNA"/>
</dbReference>
<evidence type="ECO:0000256" key="6">
    <source>
        <dbReference type="SAM" id="MobiDB-lite"/>
    </source>
</evidence>
<evidence type="ECO:0000256" key="5">
    <source>
        <dbReference type="ARBA" id="ARBA00093776"/>
    </source>
</evidence>
<sequence length="311" mass="35158">MALRILNNAVLLVQIGLYCASWILSLCIVIPMSLHQDQFKGHCLLFSTGVWQEEDGQFLVDWASQAYCNYVIFVAVITFALSSFQIFRLSKFAFRAKDSSFFSAFIDVILGALMAGLTLAAALFVTLGFKVWCDEITLRFEKCSDATGNDIDKKDAIDSSGFFLQMFTAQFGIWMCFTTWFGLFLFSSVKLCRYHFEENLRVSMAKERKRLINEDLMNEGVTASSNEPPQREESLSRVRRIRRRSGLEGRFQEVTEEEVDHAPRQVATASDPPPRSSSPGNQGNNEEVATIKGNQIRIIEESSGHLPDLLR</sequence>
<feature type="region of interest" description="Disordered" evidence="6">
    <location>
        <begin position="217"/>
        <end position="238"/>
    </location>
</feature>
<name>A0A0K2UVT5_LEPSM</name>
<feature type="transmembrane region" description="Helical" evidence="7">
    <location>
        <begin position="101"/>
        <end position="125"/>
    </location>
</feature>
<dbReference type="PANTHER" id="PTHR31872">
    <property type="entry name" value="TRANSMEMBRANE PROTEIN 179"/>
    <property type="match status" value="1"/>
</dbReference>
<keyword evidence="2 7" id="KW-0812">Transmembrane</keyword>
<comment type="subcellular location">
    <subcellularLocation>
        <location evidence="1">Membrane</location>
        <topology evidence="1">Multi-pass membrane protein</topology>
    </subcellularLocation>
</comment>
<feature type="compositionally biased region" description="Polar residues" evidence="6">
    <location>
        <begin position="277"/>
        <end position="287"/>
    </location>
</feature>
<evidence type="ECO:0000256" key="3">
    <source>
        <dbReference type="ARBA" id="ARBA00022989"/>
    </source>
</evidence>